<dbReference type="EMBL" id="JAIZAY010000011">
    <property type="protein sequence ID" value="KAJ8033631.1"/>
    <property type="molecule type" value="Genomic_DNA"/>
</dbReference>
<accession>A0A9Q1H5Z8</accession>
<reference evidence="1" key="1">
    <citation type="submission" date="2021-10" db="EMBL/GenBank/DDBJ databases">
        <title>Tropical sea cucumber genome reveals ecological adaptation and Cuvierian tubules defense mechanism.</title>
        <authorList>
            <person name="Chen T."/>
        </authorList>
    </citation>
    <scope>NUCLEOTIDE SEQUENCE</scope>
    <source>
        <strain evidence="1">Nanhai2018</strain>
        <tissue evidence="1">Muscle</tissue>
    </source>
</reference>
<comment type="caution">
    <text evidence="1">The sequence shown here is derived from an EMBL/GenBank/DDBJ whole genome shotgun (WGS) entry which is preliminary data.</text>
</comment>
<dbReference type="AlphaFoldDB" id="A0A9Q1H5Z8"/>
<gene>
    <name evidence="1" type="ORF">HOLleu_23941</name>
</gene>
<proteinExistence type="predicted"/>
<evidence type="ECO:0000313" key="1">
    <source>
        <dbReference type="EMBL" id="KAJ8033631.1"/>
    </source>
</evidence>
<protein>
    <submittedName>
        <fullName evidence="1">Uncharacterized protein</fullName>
    </submittedName>
</protein>
<organism evidence="1 2">
    <name type="scientific">Holothuria leucospilota</name>
    <name type="common">Black long sea cucumber</name>
    <name type="synonym">Mertensiothuria leucospilota</name>
    <dbReference type="NCBI Taxonomy" id="206669"/>
    <lineage>
        <taxon>Eukaryota</taxon>
        <taxon>Metazoa</taxon>
        <taxon>Echinodermata</taxon>
        <taxon>Eleutherozoa</taxon>
        <taxon>Echinozoa</taxon>
        <taxon>Holothuroidea</taxon>
        <taxon>Aspidochirotacea</taxon>
        <taxon>Aspidochirotida</taxon>
        <taxon>Holothuriidae</taxon>
        <taxon>Holothuria</taxon>
    </lineage>
</organism>
<keyword evidence="2" id="KW-1185">Reference proteome</keyword>
<evidence type="ECO:0000313" key="2">
    <source>
        <dbReference type="Proteomes" id="UP001152320"/>
    </source>
</evidence>
<name>A0A9Q1H5Z8_HOLLE</name>
<dbReference type="Proteomes" id="UP001152320">
    <property type="component" value="Chromosome 11"/>
</dbReference>
<sequence length="59" mass="6866">MLSTTITACRAKQQIFSLLNMENMYWVVVAYRKPKSFSRSHKLHPAYNNGLTVRLGKKH</sequence>